<dbReference type="Pfam" id="PF21983">
    <property type="entry name" value="NikA-like"/>
    <property type="match status" value="1"/>
</dbReference>
<geneLocation type="plasmid" evidence="2">
    <name>pLM-C-273</name>
</geneLocation>
<dbReference type="InterPro" id="IPR053842">
    <property type="entry name" value="NikA-like"/>
</dbReference>
<name>A0A1B2LR45_LISMN</name>
<keyword evidence="1" id="KW-0175">Coiled coil</keyword>
<dbReference type="EMBL" id="KX467253">
    <property type="protein sequence ID" value="AOA49311.1"/>
    <property type="molecule type" value="Genomic_DNA"/>
</dbReference>
<reference evidence="2" key="1">
    <citation type="submission" date="2016-06" db="EMBL/GenBank/DDBJ databases">
        <title>Sequence of Listeria monocytogenes plasmid pLM-C-273 carrying genes related to stress resistance.</title>
        <authorList>
            <person name="Liang L."/>
            <person name="Gnaneshan S."/>
            <person name="Garduno R.A."/>
            <person name="Mallo G.V."/>
        </authorList>
    </citation>
    <scope>NUCLEOTIDE SEQUENCE</scope>
    <source>
        <strain evidence="2">LM-C-273</strain>
        <plasmid evidence="2">pLM-C-273</plasmid>
    </source>
</reference>
<keyword evidence="2" id="KW-0614">Plasmid</keyword>
<dbReference type="AlphaFoldDB" id="A0A1B2LR45"/>
<accession>A0A1B2LR45</accession>
<evidence type="ECO:0000313" key="2">
    <source>
        <dbReference type="EMBL" id="AOA49311.1"/>
    </source>
</evidence>
<feature type="coiled-coil region" evidence="1">
    <location>
        <begin position="68"/>
        <end position="95"/>
    </location>
</feature>
<evidence type="ECO:0000256" key="1">
    <source>
        <dbReference type="SAM" id="Coils"/>
    </source>
</evidence>
<protein>
    <submittedName>
        <fullName evidence="2">Uncharacterized protein</fullName>
    </submittedName>
</protein>
<gene>
    <name evidence="2" type="ORF">pLM-C-273_00117</name>
</gene>
<organism evidence="2">
    <name type="scientific">Listeria monocytogenes</name>
    <dbReference type="NCBI Taxonomy" id="1639"/>
    <lineage>
        <taxon>Bacteria</taxon>
        <taxon>Bacillati</taxon>
        <taxon>Bacillota</taxon>
        <taxon>Bacilli</taxon>
        <taxon>Bacillales</taxon>
        <taxon>Listeriaceae</taxon>
        <taxon>Listeria</taxon>
    </lineage>
</organism>
<proteinExistence type="predicted"/>
<sequence length="140" mass="16242">MPSSFNKKAKTINVNLTQDEYNKIQKLAEIRHLNPTSYTKQVALGNRIKPTVIEYPQEQTTIEDDESTNNLHEVNEQLKKDNEALKSDVEAFRVKANLLDELLTHVNENAYIDFNGFRDDEELRYKLKNIKQNEGGVTFE</sequence>